<evidence type="ECO:0000313" key="2">
    <source>
        <dbReference type="Proteomes" id="UP000291213"/>
    </source>
</evidence>
<dbReference type="InterPro" id="IPR010036">
    <property type="entry name" value="MDP_1_eu_arc"/>
</dbReference>
<dbReference type="EMBL" id="BDMD01000141">
    <property type="protein sequence ID" value="GBF09915.1"/>
    <property type="molecule type" value="Genomic_DNA"/>
</dbReference>
<organism evidence="1 2">
    <name type="scientific">Aeropyrum pernix</name>
    <dbReference type="NCBI Taxonomy" id="56636"/>
    <lineage>
        <taxon>Archaea</taxon>
        <taxon>Thermoproteota</taxon>
        <taxon>Thermoprotei</taxon>
        <taxon>Desulfurococcales</taxon>
        <taxon>Desulfurococcaceae</taxon>
        <taxon>Aeropyrum</taxon>
    </lineage>
</organism>
<dbReference type="NCBIfam" id="TIGR01685">
    <property type="entry name" value="MDP-1"/>
    <property type="match status" value="1"/>
</dbReference>
<dbReference type="AlphaFoldDB" id="A0A401HBU6"/>
<proteinExistence type="predicted"/>
<dbReference type="SUPFAM" id="SSF56784">
    <property type="entry name" value="HAD-like"/>
    <property type="match status" value="1"/>
</dbReference>
<dbReference type="InterPro" id="IPR036412">
    <property type="entry name" value="HAD-like_sf"/>
</dbReference>
<dbReference type="GO" id="GO:0016791">
    <property type="term" value="F:phosphatase activity"/>
    <property type="evidence" value="ECO:0007669"/>
    <property type="project" value="InterPro"/>
</dbReference>
<dbReference type="NCBIfam" id="TIGR01681">
    <property type="entry name" value="HAD-SF-IIIC"/>
    <property type="match status" value="1"/>
</dbReference>
<comment type="caution">
    <text evidence="1">The sequence shown here is derived from an EMBL/GenBank/DDBJ whole genome shotgun (WGS) entry which is preliminary data.</text>
</comment>
<dbReference type="InterPro" id="IPR023214">
    <property type="entry name" value="HAD_sf"/>
</dbReference>
<dbReference type="InterPro" id="IPR010033">
    <property type="entry name" value="HAD_SF_ppase_IIIC"/>
</dbReference>
<dbReference type="Proteomes" id="UP000291213">
    <property type="component" value="Unassembled WGS sequence"/>
</dbReference>
<dbReference type="RefSeq" id="WP_131160813.1">
    <property type="nucleotide sequence ID" value="NZ_BDMD01000141.1"/>
</dbReference>
<sequence>MKRDWLLLLDLDGTLWDHLDVSSLKPPFTRISRDAIVDSGGVEVRLYRYMVALALWARRSGAVISSFSWNIPFKALEALRAFGAAHIFHYHVIEPHPWKGRMLAKLLRVLRVERRLYLTPGRIVYFDDREIHLDDIRENVGEVNYIKSHVDCVGLEECIRLVQSLLRMDAAG</sequence>
<gene>
    <name evidence="1" type="ORF">apy_16400</name>
</gene>
<accession>A0A401HBU6</accession>
<dbReference type="Gene3D" id="3.40.50.1000">
    <property type="entry name" value="HAD superfamily/HAD-like"/>
    <property type="match status" value="1"/>
</dbReference>
<evidence type="ECO:0008006" key="3">
    <source>
        <dbReference type="Google" id="ProtNLM"/>
    </source>
</evidence>
<evidence type="ECO:0000313" key="1">
    <source>
        <dbReference type="EMBL" id="GBF09915.1"/>
    </source>
</evidence>
<protein>
    <recommendedName>
        <fullName evidence="3">Magnesium-dependent phosphatase-1</fullName>
    </recommendedName>
</protein>
<name>A0A401HBU6_AERPX</name>
<reference evidence="1 2" key="1">
    <citation type="submission" date="2017-02" db="EMBL/GenBank/DDBJ databases">
        <title>isolation and characterization of a novel temperate virus Aeropyrum globular virus 1 infecting hyperthermophilic archaeon Aeropyrum.</title>
        <authorList>
            <person name="Yumiya M."/>
            <person name="Yoshida T."/>
            <person name="Sako Y."/>
        </authorList>
    </citation>
    <scope>NUCLEOTIDE SEQUENCE [LARGE SCALE GENOMIC DNA]</scope>
    <source>
        <strain evidence="1 2">YK1-12-2013</strain>
    </source>
</reference>
<dbReference type="OrthoDB" id="19196at2157"/>